<dbReference type="EMBL" id="UINC01146546">
    <property type="protein sequence ID" value="SVD37336.1"/>
    <property type="molecule type" value="Genomic_DNA"/>
</dbReference>
<protein>
    <submittedName>
        <fullName evidence="1">Uncharacterized protein</fullName>
    </submittedName>
</protein>
<evidence type="ECO:0000313" key="1">
    <source>
        <dbReference type="EMBL" id="SVD37336.1"/>
    </source>
</evidence>
<dbReference type="AlphaFoldDB" id="A0A382USV9"/>
<reference evidence="1" key="1">
    <citation type="submission" date="2018-05" db="EMBL/GenBank/DDBJ databases">
        <authorList>
            <person name="Lanie J.A."/>
            <person name="Ng W.-L."/>
            <person name="Kazmierczak K.M."/>
            <person name="Andrzejewski T.M."/>
            <person name="Davidsen T.M."/>
            <person name="Wayne K.J."/>
            <person name="Tettelin H."/>
            <person name="Glass J.I."/>
            <person name="Rusch D."/>
            <person name="Podicherti R."/>
            <person name="Tsui H.-C.T."/>
            <person name="Winkler M.E."/>
        </authorList>
    </citation>
    <scope>NUCLEOTIDE SEQUENCE</scope>
</reference>
<proteinExistence type="predicted"/>
<accession>A0A382USV9</accession>
<sequence length="100" mass="11245">MSYIRPNYDVAREEAGFSWQVSASYLSCVELSGVPVKDFYTRPAACIEVYRTGRERMYEMFGEWLPPLAPATPPISYMHANCLGPELIFVEGGEVGHTHP</sequence>
<gene>
    <name evidence="1" type="ORF">METZ01_LOCUS390190</name>
</gene>
<organism evidence="1">
    <name type="scientific">marine metagenome</name>
    <dbReference type="NCBI Taxonomy" id="408172"/>
    <lineage>
        <taxon>unclassified sequences</taxon>
        <taxon>metagenomes</taxon>
        <taxon>ecological metagenomes</taxon>
    </lineage>
</organism>
<name>A0A382USV9_9ZZZZ</name>
<feature type="non-terminal residue" evidence="1">
    <location>
        <position position="100"/>
    </location>
</feature>